<feature type="transmembrane region" description="Helical" evidence="9">
    <location>
        <begin position="287"/>
        <end position="307"/>
    </location>
</feature>
<evidence type="ECO:0000256" key="8">
    <source>
        <dbReference type="PROSITE-ProRule" id="PRU00703"/>
    </source>
</evidence>
<evidence type="ECO:0000256" key="3">
    <source>
        <dbReference type="ARBA" id="ARBA00022448"/>
    </source>
</evidence>
<proteinExistence type="inferred from homology"/>
<dbReference type="PANTHER" id="PTHR43773">
    <property type="entry name" value="MAGNESIUM TRANSPORTER MGTE"/>
    <property type="match status" value="1"/>
</dbReference>
<dbReference type="Gene3D" id="1.25.60.10">
    <property type="entry name" value="MgtE N-terminal domain-like"/>
    <property type="match status" value="1"/>
</dbReference>
<evidence type="ECO:0000256" key="1">
    <source>
        <dbReference type="ARBA" id="ARBA00004141"/>
    </source>
</evidence>
<dbReference type="SMART" id="SM00116">
    <property type="entry name" value="CBS"/>
    <property type="match status" value="2"/>
</dbReference>
<evidence type="ECO:0000256" key="6">
    <source>
        <dbReference type="ARBA" id="ARBA00022989"/>
    </source>
</evidence>
<dbReference type="Gene3D" id="1.10.357.20">
    <property type="entry name" value="SLC41 divalent cation transporters, integral membrane domain"/>
    <property type="match status" value="1"/>
</dbReference>
<dbReference type="InterPro" id="IPR006669">
    <property type="entry name" value="MgtE_transporter"/>
</dbReference>
<evidence type="ECO:0000256" key="2">
    <source>
        <dbReference type="ARBA" id="ARBA00009749"/>
    </source>
</evidence>
<evidence type="ECO:0000256" key="7">
    <source>
        <dbReference type="ARBA" id="ARBA00023136"/>
    </source>
</evidence>
<dbReference type="SUPFAM" id="SSF161093">
    <property type="entry name" value="MgtE membrane domain-like"/>
    <property type="match status" value="1"/>
</dbReference>
<gene>
    <name evidence="11" type="ORF">J2S05_003541</name>
</gene>
<comment type="caution">
    <text evidence="11">The sequence shown here is derived from an EMBL/GenBank/DDBJ whole genome shotgun (WGS) entry which is preliminary data.</text>
</comment>
<dbReference type="Pfam" id="PF00571">
    <property type="entry name" value="CBS"/>
    <property type="match status" value="2"/>
</dbReference>
<organism evidence="11 12">
    <name type="scientific">Alkalicoccobacillus murimartini</name>
    <dbReference type="NCBI Taxonomy" id="171685"/>
    <lineage>
        <taxon>Bacteria</taxon>
        <taxon>Bacillati</taxon>
        <taxon>Bacillota</taxon>
        <taxon>Bacilli</taxon>
        <taxon>Bacillales</taxon>
        <taxon>Bacillaceae</taxon>
        <taxon>Alkalicoccobacillus</taxon>
    </lineage>
</organism>
<evidence type="ECO:0000313" key="11">
    <source>
        <dbReference type="EMBL" id="MDQ0208729.1"/>
    </source>
</evidence>
<dbReference type="InterPro" id="IPR006667">
    <property type="entry name" value="SLC41_membr_dom"/>
</dbReference>
<evidence type="ECO:0000256" key="4">
    <source>
        <dbReference type="ARBA" id="ARBA00022692"/>
    </source>
</evidence>
<dbReference type="InterPro" id="IPR006668">
    <property type="entry name" value="Mg_transptr_MgtE_intracell_dom"/>
</dbReference>
<feature type="transmembrane region" description="Helical" evidence="9">
    <location>
        <begin position="361"/>
        <end position="385"/>
    </location>
</feature>
<dbReference type="InterPro" id="IPR000644">
    <property type="entry name" value="CBS_dom"/>
</dbReference>
<keyword evidence="4 9" id="KW-0812">Transmembrane</keyword>
<dbReference type="SMART" id="SM00924">
    <property type="entry name" value="MgtE_N"/>
    <property type="match status" value="1"/>
</dbReference>
<dbReference type="InterPro" id="IPR046342">
    <property type="entry name" value="CBS_dom_sf"/>
</dbReference>
<reference evidence="11 12" key="1">
    <citation type="submission" date="2023-07" db="EMBL/GenBank/DDBJ databases">
        <title>Genomic Encyclopedia of Type Strains, Phase IV (KMG-IV): sequencing the most valuable type-strain genomes for metagenomic binning, comparative biology and taxonomic classification.</title>
        <authorList>
            <person name="Goeker M."/>
        </authorList>
    </citation>
    <scope>NUCLEOTIDE SEQUENCE [LARGE SCALE GENOMIC DNA]</scope>
    <source>
        <strain evidence="11 12">DSM 19154</strain>
    </source>
</reference>
<keyword evidence="8" id="KW-0129">CBS domain</keyword>
<dbReference type="CDD" id="cd04606">
    <property type="entry name" value="CBS_pair_Mg_transporter"/>
    <property type="match status" value="1"/>
</dbReference>
<accession>A0ABT9YLH2</accession>
<dbReference type="Pfam" id="PF03448">
    <property type="entry name" value="MgtE_N"/>
    <property type="match status" value="1"/>
</dbReference>
<keyword evidence="3 9" id="KW-0813">Transport</keyword>
<dbReference type="PANTHER" id="PTHR43773:SF1">
    <property type="entry name" value="MAGNESIUM TRANSPORTER MGTE"/>
    <property type="match status" value="1"/>
</dbReference>
<dbReference type="NCBIfam" id="TIGR00400">
    <property type="entry name" value="mgtE"/>
    <property type="match status" value="1"/>
</dbReference>
<dbReference type="SUPFAM" id="SSF54631">
    <property type="entry name" value="CBS-domain pair"/>
    <property type="match status" value="1"/>
</dbReference>
<dbReference type="EMBL" id="JAUSUA010000006">
    <property type="protein sequence ID" value="MDQ0208729.1"/>
    <property type="molecule type" value="Genomic_DNA"/>
</dbReference>
<dbReference type="Proteomes" id="UP001225034">
    <property type="component" value="Unassembled WGS sequence"/>
</dbReference>
<dbReference type="InterPro" id="IPR036739">
    <property type="entry name" value="SLC41_membr_dom_sf"/>
</dbReference>
<dbReference type="InterPro" id="IPR038076">
    <property type="entry name" value="MgtE_N_sf"/>
</dbReference>
<feature type="domain" description="CBS" evidence="10">
    <location>
        <begin position="205"/>
        <end position="261"/>
    </location>
</feature>
<dbReference type="PROSITE" id="PS51371">
    <property type="entry name" value="CBS"/>
    <property type="match status" value="2"/>
</dbReference>
<comment type="subcellular location">
    <subcellularLocation>
        <location evidence="9">Cell membrane</location>
        <topology evidence="9">Multi-pass membrane protein</topology>
    </subcellularLocation>
    <subcellularLocation>
        <location evidence="1">Membrane</location>
        <topology evidence="1">Multi-pass membrane protein</topology>
    </subcellularLocation>
</comment>
<feature type="transmembrane region" description="Helical" evidence="9">
    <location>
        <begin position="391"/>
        <end position="413"/>
    </location>
</feature>
<evidence type="ECO:0000259" key="10">
    <source>
        <dbReference type="PROSITE" id="PS51371"/>
    </source>
</evidence>
<name>A0ABT9YLH2_9BACI</name>
<evidence type="ECO:0000256" key="9">
    <source>
        <dbReference type="RuleBase" id="RU362011"/>
    </source>
</evidence>
<sequence>MNLFSPQKVKNQPKKIIDLLNHDEQTFRDTFLRLHPTDQLDTFYTLTSHQRKSVYSILSAEEFADLFEYMHETDRITFVTEEDLTYVLDVLQHMQTDDVADVLRDLDKTWQSSILSKMDPLTKEVISKLLTYPKDSAGSLMTTEFIAIQSSFSVEDVMQLLKEKSPDAETIYYLYVMNEQEKLVGVLSLRELIISDNHVLVDEIMSHTIASIDVLEDQEVVASAIKKYNLLAIPVTNEDAQLVGIITVDDVMDVIEEETTEDIGELAAVRGATDLNLSPVAAARKRAPWLILLMLLGLLTGGVINHFEQTLESVVILAMFIPMIMGSAGNIGTQSLAVVVRGLATGSIDRGSVFQLMRKQLGTGVITGLICGLVIALIITTLPFINGSWLLGFIVGTSICLSLSVTCVVGAVMPLIINKCKLDPALASGPFVTAIGDILSLFIYFYIATSLLEYL</sequence>
<comment type="similarity">
    <text evidence="2 9">Belongs to the SLC41A transporter family.</text>
</comment>
<feature type="domain" description="CBS" evidence="10">
    <location>
        <begin position="141"/>
        <end position="203"/>
    </location>
</feature>
<feature type="transmembrane region" description="Helical" evidence="9">
    <location>
        <begin position="425"/>
        <end position="447"/>
    </location>
</feature>
<comment type="subunit">
    <text evidence="9">Homodimer.</text>
</comment>
<keyword evidence="5 9" id="KW-0460">Magnesium</keyword>
<comment type="function">
    <text evidence="9">Acts as a magnesium transporter.</text>
</comment>
<keyword evidence="7 9" id="KW-0472">Membrane</keyword>
<keyword evidence="6 9" id="KW-1133">Transmembrane helix</keyword>
<evidence type="ECO:0000256" key="5">
    <source>
        <dbReference type="ARBA" id="ARBA00022842"/>
    </source>
</evidence>
<keyword evidence="9" id="KW-0479">Metal-binding</keyword>
<feature type="transmembrane region" description="Helical" evidence="9">
    <location>
        <begin position="313"/>
        <end position="340"/>
    </location>
</feature>
<dbReference type="SUPFAM" id="SSF158791">
    <property type="entry name" value="MgtE N-terminal domain-like"/>
    <property type="match status" value="1"/>
</dbReference>
<dbReference type="Gene3D" id="3.10.580.10">
    <property type="entry name" value="CBS-domain"/>
    <property type="match status" value="1"/>
</dbReference>
<keyword evidence="9" id="KW-1003">Cell membrane</keyword>
<dbReference type="Pfam" id="PF01769">
    <property type="entry name" value="MgtE"/>
    <property type="match status" value="1"/>
</dbReference>
<keyword evidence="12" id="KW-1185">Reference proteome</keyword>
<dbReference type="RefSeq" id="WP_306985015.1">
    <property type="nucleotide sequence ID" value="NZ_JAUSUA010000006.1"/>
</dbReference>
<protein>
    <recommendedName>
        <fullName evidence="9">Magnesium transporter MgtE</fullName>
    </recommendedName>
</protein>
<evidence type="ECO:0000313" key="12">
    <source>
        <dbReference type="Proteomes" id="UP001225034"/>
    </source>
</evidence>